<reference evidence="3 4" key="1">
    <citation type="submission" date="2016-08" db="EMBL/GenBank/DDBJ databases">
        <title>A Parts List for Fungal Cellulosomes Revealed by Comparative Genomics.</title>
        <authorList>
            <consortium name="DOE Joint Genome Institute"/>
            <person name="Haitjema C.H."/>
            <person name="Gilmore S.P."/>
            <person name="Henske J.K."/>
            <person name="Solomon K.V."/>
            <person name="De Groot R."/>
            <person name="Kuo A."/>
            <person name="Mondo S.J."/>
            <person name="Salamov A.A."/>
            <person name="Labutti K."/>
            <person name="Zhao Z."/>
            <person name="Chiniquy J."/>
            <person name="Barry K."/>
            <person name="Brewer H.M."/>
            <person name="Purvine S.O."/>
            <person name="Wright A.T."/>
            <person name="Boxma B."/>
            <person name="Van Alen T."/>
            <person name="Hackstein J.H."/>
            <person name="Baker S.E."/>
            <person name="Grigoriev I.V."/>
            <person name="O'Malley M.A."/>
        </authorList>
    </citation>
    <scope>NUCLEOTIDE SEQUENCE [LARGE SCALE GENOMIC DNA]</scope>
    <source>
        <strain evidence="3 4">G1</strain>
    </source>
</reference>
<feature type="domain" description="GH18" evidence="2">
    <location>
        <begin position="34"/>
        <end position="409"/>
    </location>
</feature>
<dbReference type="Gene3D" id="3.10.50.10">
    <property type="match status" value="1"/>
</dbReference>
<dbReference type="EMBL" id="MCOG01000149">
    <property type="protein sequence ID" value="ORY36264.1"/>
    <property type="molecule type" value="Genomic_DNA"/>
</dbReference>
<dbReference type="SUPFAM" id="SSF51445">
    <property type="entry name" value="(Trans)glycosidases"/>
    <property type="match status" value="1"/>
</dbReference>
<keyword evidence="1" id="KW-0812">Transmembrane</keyword>
<dbReference type="PROSITE" id="PS51910">
    <property type="entry name" value="GH18_2"/>
    <property type="match status" value="1"/>
</dbReference>
<evidence type="ECO:0000259" key="2">
    <source>
        <dbReference type="PROSITE" id="PS51910"/>
    </source>
</evidence>
<dbReference type="STRING" id="1754190.A0A1Y2BND2"/>
<dbReference type="Proteomes" id="UP000193920">
    <property type="component" value="Unassembled WGS sequence"/>
</dbReference>
<dbReference type="PANTHER" id="PTHR11177:SF317">
    <property type="entry name" value="CHITINASE 12-RELATED"/>
    <property type="match status" value="1"/>
</dbReference>
<dbReference type="GO" id="GO:0005975">
    <property type="term" value="P:carbohydrate metabolic process"/>
    <property type="evidence" value="ECO:0007669"/>
    <property type="project" value="InterPro"/>
</dbReference>
<dbReference type="InterPro" id="IPR001223">
    <property type="entry name" value="Glyco_hydro18_cat"/>
</dbReference>
<dbReference type="Pfam" id="PF00704">
    <property type="entry name" value="Glyco_hydro_18"/>
    <property type="match status" value="1"/>
</dbReference>
<accession>A0A1Y2BND2</accession>
<evidence type="ECO:0000256" key="1">
    <source>
        <dbReference type="SAM" id="Phobius"/>
    </source>
</evidence>
<dbReference type="InterPro" id="IPR029070">
    <property type="entry name" value="Chitinase_insertion_sf"/>
</dbReference>
<evidence type="ECO:0000313" key="3">
    <source>
        <dbReference type="EMBL" id="ORY36264.1"/>
    </source>
</evidence>
<dbReference type="PANTHER" id="PTHR11177">
    <property type="entry name" value="CHITINASE"/>
    <property type="match status" value="1"/>
</dbReference>
<keyword evidence="1" id="KW-1133">Transmembrane helix</keyword>
<dbReference type="GO" id="GO:0016787">
    <property type="term" value="F:hydrolase activity"/>
    <property type="evidence" value="ECO:0007669"/>
    <property type="project" value="UniProtKB-KW"/>
</dbReference>
<dbReference type="Gene3D" id="3.20.20.80">
    <property type="entry name" value="Glycosidases"/>
    <property type="match status" value="1"/>
</dbReference>
<keyword evidence="1" id="KW-0472">Membrane</keyword>
<dbReference type="InterPro" id="IPR017853">
    <property type="entry name" value="GH"/>
</dbReference>
<keyword evidence="4" id="KW-1185">Reference proteome</keyword>
<name>A0A1Y2BND2_9FUNG</name>
<dbReference type="OrthoDB" id="76388at2759"/>
<sequence>MLNEFLLFLINAVIILNLISNLHIYVSCENSNPVLSFGYFDGSLNNPLLIDGSKFSHIIYAFGSIDENNQIKPYNQYEDIERVYHQSQNNCNCCLKGSYYQLFLLKQKYPHLKLILSVGGWGNSQRFSITFLTAESRKTFIESITNWFYKYPFFEGLDIDWEFPVSGGDVGTSHNEKDGENLALFIKELREYWNQAGHPEWYITLALPASLPGYLENNNDIMNIFVENLNWVLIMLYELAYGTSVTRHNSNWSPSIHDTAEAKYRCVYQCLESYLKRSKFQYSQLIIGIPMFSREYSDVHDDGSSDLPGFNMPFDKNAVLGSSGYNVLMEDYLNNGFNDYYDPEAQASYLFNPTTRVYATYESRKGTLPKVNFIVENGLGGLFYWELGRDSKIPSYSIVNYVHEILKIDYSSLNNSTTSISIPDKKISNEDKIKLKKKGNNNICNSFTSLNPEFCNTDCDWEYENNLVMDLESFSSAFNNNSLCIYHIVLLQILFLFIKLIP</sequence>
<dbReference type="InterPro" id="IPR050314">
    <property type="entry name" value="Glycosyl_Hydrlase_18"/>
</dbReference>
<feature type="transmembrane region" description="Helical" evidence="1">
    <location>
        <begin position="5"/>
        <end position="26"/>
    </location>
</feature>
<proteinExistence type="predicted"/>
<dbReference type="SMART" id="SM00636">
    <property type="entry name" value="Glyco_18"/>
    <property type="match status" value="1"/>
</dbReference>
<dbReference type="AlphaFoldDB" id="A0A1Y2BND2"/>
<dbReference type="GO" id="GO:0008061">
    <property type="term" value="F:chitin binding"/>
    <property type="evidence" value="ECO:0007669"/>
    <property type="project" value="InterPro"/>
</dbReference>
<evidence type="ECO:0000313" key="4">
    <source>
        <dbReference type="Proteomes" id="UP000193920"/>
    </source>
</evidence>
<dbReference type="SUPFAM" id="SSF54556">
    <property type="entry name" value="Chitinase insertion domain"/>
    <property type="match status" value="1"/>
</dbReference>
<dbReference type="InterPro" id="IPR011583">
    <property type="entry name" value="Chitinase_II/V-like_cat"/>
</dbReference>
<organism evidence="3 4">
    <name type="scientific">Neocallimastix californiae</name>
    <dbReference type="NCBI Taxonomy" id="1754190"/>
    <lineage>
        <taxon>Eukaryota</taxon>
        <taxon>Fungi</taxon>
        <taxon>Fungi incertae sedis</taxon>
        <taxon>Chytridiomycota</taxon>
        <taxon>Chytridiomycota incertae sedis</taxon>
        <taxon>Neocallimastigomycetes</taxon>
        <taxon>Neocallimastigales</taxon>
        <taxon>Neocallimastigaceae</taxon>
        <taxon>Neocallimastix</taxon>
    </lineage>
</organism>
<comment type="caution">
    <text evidence="3">The sequence shown here is derived from an EMBL/GenBank/DDBJ whole genome shotgun (WGS) entry which is preliminary data.</text>
</comment>
<protein>
    <submittedName>
        <fullName evidence="3">Glycoside hydrolase</fullName>
    </submittedName>
</protein>
<gene>
    <name evidence="3" type="ORF">LY90DRAFT_704885</name>
</gene>
<keyword evidence="3" id="KW-0378">Hydrolase</keyword>